<keyword evidence="3" id="KW-1185">Reference proteome</keyword>
<dbReference type="Pfam" id="PF12146">
    <property type="entry name" value="Hydrolase_4"/>
    <property type="match status" value="1"/>
</dbReference>
<dbReference type="InterPro" id="IPR022742">
    <property type="entry name" value="Hydrolase_4"/>
</dbReference>
<dbReference type="AlphaFoldDB" id="A0A344PK70"/>
<organism evidence="2 3">
    <name type="scientific">Paracoccus suum</name>
    <dbReference type="NCBI Taxonomy" id="2259340"/>
    <lineage>
        <taxon>Bacteria</taxon>
        <taxon>Pseudomonadati</taxon>
        <taxon>Pseudomonadota</taxon>
        <taxon>Alphaproteobacteria</taxon>
        <taxon>Rhodobacterales</taxon>
        <taxon>Paracoccaceae</taxon>
        <taxon>Paracoccus</taxon>
    </lineage>
</organism>
<evidence type="ECO:0000313" key="3">
    <source>
        <dbReference type="Proteomes" id="UP000252023"/>
    </source>
</evidence>
<dbReference type="SUPFAM" id="SSF53474">
    <property type="entry name" value="alpha/beta-Hydrolases"/>
    <property type="match status" value="1"/>
</dbReference>
<dbReference type="RefSeq" id="WP_114076079.1">
    <property type="nucleotide sequence ID" value="NZ_CP030918.1"/>
</dbReference>
<dbReference type="Proteomes" id="UP000252023">
    <property type="component" value="Chromosome"/>
</dbReference>
<dbReference type="PANTHER" id="PTHR11614">
    <property type="entry name" value="PHOSPHOLIPASE-RELATED"/>
    <property type="match status" value="1"/>
</dbReference>
<evidence type="ECO:0000313" key="2">
    <source>
        <dbReference type="EMBL" id="AXC49775.1"/>
    </source>
</evidence>
<dbReference type="KEGG" id="pars:DRW48_08815"/>
<dbReference type="EMBL" id="CP030918">
    <property type="protein sequence ID" value="AXC49775.1"/>
    <property type="molecule type" value="Genomic_DNA"/>
</dbReference>
<gene>
    <name evidence="2" type="ORF">DRW48_08815</name>
</gene>
<reference evidence="3" key="1">
    <citation type="submission" date="2018-07" db="EMBL/GenBank/DDBJ databases">
        <title>Genome sequencing of Paracoccus sp. SC2-6.</title>
        <authorList>
            <person name="Heo J."/>
            <person name="Kim S.-J."/>
            <person name="Kwon S.-W."/>
        </authorList>
    </citation>
    <scope>NUCLEOTIDE SEQUENCE [LARGE SCALE GENOMIC DNA]</scope>
    <source>
        <strain evidence="3">SC2-6</strain>
    </source>
</reference>
<dbReference type="InterPro" id="IPR051044">
    <property type="entry name" value="MAG_DAG_Lipase"/>
</dbReference>
<protein>
    <submittedName>
        <fullName evidence="2">Alpha/beta hydrolase</fullName>
    </submittedName>
</protein>
<dbReference type="InterPro" id="IPR029058">
    <property type="entry name" value="AB_hydrolase_fold"/>
</dbReference>
<proteinExistence type="predicted"/>
<keyword evidence="2" id="KW-0378">Hydrolase</keyword>
<name>A0A344PK70_9RHOB</name>
<dbReference type="Gene3D" id="3.40.50.1820">
    <property type="entry name" value="alpha/beta hydrolase"/>
    <property type="match status" value="1"/>
</dbReference>
<feature type="domain" description="Serine aminopeptidase S33" evidence="1">
    <location>
        <begin position="94"/>
        <end position="344"/>
    </location>
</feature>
<dbReference type="OrthoDB" id="9788260at2"/>
<evidence type="ECO:0000259" key="1">
    <source>
        <dbReference type="Pfam" id="PF12146"/>
    </source>
</evidence>
<accession>A0A344PK70</accession>
<dbReference type="GO" id="GO:0016787">
    <property type="term" value="F:hydrolase activity"/>
    <property type="evidence" value="ECO:0007669"/>
    <property type="project" value="UniProtKB-KW"/>
</dbReference>
<sequence length="367" mass="38196">MRAGGQSGFAEGGGGPVARETVPLAGAPYRLLPGTSWPAATAWWAEASDGIRLRLARWSPEEARPDVAAAWLAGLATAGPASADALPPCNAGCGSVLLFPGRTEYAEKYAPIAGVLTAAGLTVLAIDWRGQGASDRLIEDHAIGHVGDFAEYQRDVAAMCAAAEALDLPRPWHLLAHSMGGCIGLRALTDGLPVVSAAFSAPMWGIRFGPLPDPLGAGMAVGLARAAGRAGRGPRAVPGVGSVLEMAFSRNPLTSDLDEYIRLMREAAAWPDLVLGAASYDWVRAALAECRALARMPAPHVPALITLSGAEMVVSAPAIRAGATRWPESRLMTLPGARHEALLEVPATRAATFDAILRHFADHCSES</sequence>